<sequence length="106" mass="12054">MHVIDKLRHLAWCCVLQCELGACELRQRQSIRRAVQLAPWDPASTVLLTVVRALLFKVLLLRWRAPVTLPCGAPLEFIEWARIKGIKLFEQDARCSIDTVTSNSLS</sequence>
<evidence type="ECO:0000313" key="1">
    <source>
        <dbReference type="EMBL" id="KAJ1140965.1"/>
    </source>
</evidence>
<keyword evidence="2" id="KW-1185">Reference proteome</keyword>
<dbReference type="EMBL" id="JANPWB010000010">
    <property type="protein sequence ID" value="KAJ1140965.1"/>
    <property type="molecule type" value="Genomic_DNA"/>
</dbReference>
<protein>
    <recommendedName>
        <fullName evidence="3">Secreted protein</fullName>
    </recommendedName>
</protein>
<dbReference type="Proteomes" id="UP001066276">
    <property type="component" value="Chromosome 6"/>
</dbReference>
<comment type="caution">
    <text evidence="1">The sequence shown here is derived from an EMBL/GenBank/DDBJ whole genome shotgun (WGS) entry which is preliminary data.</text>
</comment>
<evidence type="ECO:0008006" key="3">
    <source>
        <dbReference type="Google" id="ProtNLM"/>
    </source>
</evidence>
<name>A0AAV7QPC8_PLEWA</name>
<gene>
    <name evidence="1" type="ORF">NDU88_007302</name>
</gene>
<evidence type="ECO:0000313" key="2">
    <source>
        <dbReference type="Proteomes" id="UP001066276"/>
    </source>
</evidence>
<dbReference type="AlphaFoldDB" id="A0AAV7QPC8"/>
<proteinExistence type="predicted"/>
<organism evidence="1 2">
    <name type="scientific">Pleurodeles waltl</name>
    <name type="common">Iberian ribbed newt</name>
    <dbReference type="NCBI Taxonomy" id="8319"/>
    <lineage>
        <taxon>Eukaryota</taxon>
        <taxon>Metazoa</taxon>
        <taxon>Chordata</taxon>
        <taxon>Craniata</taxon>
        <taxon>Vertebrata</taxon>
        <taxon>Euteleostomi</taxon>
        <taxon>Amphibia</taxon>
        <taxon>Batrachia</taxon>
        <taxon>Caudata</taxon>
        <taxon>Salamandroidea</taxon>
        <taxon>Salamandridae</taxon>
        <taxon>Pleurodelinae</taxon>
        <taxon>Pleurodeles</taxon>
    </lineage>
</organism>
<reference evidence="1" key="1">
    <citation type="journal article" date="2022" name="bioRxiv">
        <title>Sequencing and chromosome-scale assembly of the giantPleurodeles waltlgenome.</title>
        <authorList>
            <person name="Brown T."/>
            <person name="Elewa A."/>
            <person name="Iarovenko S."/>
            <person name="Subramanian E."/>
            <person name="Araus A.J."/>
            <person name="Petzold A."/>
            <person name="Susuki M."/>
            <person name="Suzuki K.-i.T."/>
            <person name="Hayashi T."/>
            <person name="Toyoda A."/>
            <person name="Oliveira C."/>
            <person name="Osipova E."/>
            <person name="Leigh N.D."/>
            <person name="Simon A."/>
            <person name="Yun M.H."/>
        </authorList>
    </citation>
    <scope>NUCLEOTIDE SEQUENCE</scope>
    <source>
        <strain evidence="1">20211129_DDA</strain>
        <tissue evidence="1">Liver</tissue>
    </source>
</reference>
<accession>A0AAV7QPC8</accession>